<dbReference type="Gene3D" id="3.30.40.10">
    <property type="entry name" value="Zinc/RING finger domain, C3HC4 (zinc finger)"/>
    <property type="match status" value="1"/>
</dbReference>
<dbReference type="EMBL" id="HF679131">
    <property type="protein sequence ID" value="CCU55446.1"/>
    <property type="molecule type" value="Genomic_DNA"/>
</dbReference>
<evidence type="ECO:0000313" key="7">
    <source>
        <dbReference type="EMBL" id="CCU55446.1"/>
    </source>
</evidence>
<evidence type="ECO:0000256" key="1">
    <source>
        <dbReference type="ARBA" id="ARBA00022723"/>
    </source>
</evidence>
<dbReference type="SUPFAM" id="SSF57850">
    <property type="entry name" value="RING/U-box"/>
    <property type="match status" value="1"/>
</dbReference>
<evidence type="ECO:0000256" key="2">
    <source>
        <dbReference type="ARBA" id="ARBA00022771"/>
    </source>
</evidence>
<feature type="domain" description="RING-type" evidence="6">
    <location>
        <begin position="106"/>
        <end position="141"/>
    </location>
</feature>
<sequence>MDNEFVELICINYKNKLKISINDTRYNRNILSINILTFLLKYFLFCNFPRNLRKLNKIYRVKLEDIKLITGKTRDYYYISRNNIELLNNIKFEDIKIYSDKDMDNCIICLDNEKFYIYIPCGHFYVCKFCQKNIKTCPICRSNIVNCISKNELKF</sequence>
<reference evidence="7" key="1">
    <citation type="journal article" date="2013" name="J. Virol.">
        <title>New Insights into the Evolution of Entomopoxvirinae from the Complete Genome Sequences of Four Entomopoxviruses Infecting Adoxophyes honmai, Choristoneura biennis, Choristoneura rosaceana, and Mythimna separata.</title>
        <authorList>
            <person name="Theze J."/>
            <person name="Takatsuka J."/>
            <person name="Li Z."/>
            <person name="Gallais J."/>
            <person name="Doucet D."/>
            <person name="Arif B."/>
            <person name="Nakai M."/>
            <person name="Herniou E.A."/>
        </authorList>
    </citation>
    <scope>NUCLEOTIDE SEQUENCE</scope>
    <source>
        <strain evidence="7">Tokyo</strain>
    </source>
</reference>
<keyword evidence="8" id="KW-1185">Reference proteome</keyword>
<keyword evidence="5" id="KW-0472">Membrane</keyword>
<proteinExistence type="predicted"/>
<accession>A0A916KP31</accession>
<dbReference type="InterPro" id="IPR013083">
    <property type="entry name" value="Znf_RING/FYVE/PHD"/>
</dbReference>
<evidence type="ECO:0000256" key="3">
    <source>
        <dbReference type="ARBA" id="ARBA00022833"/>
    </source>
</evidence>
<evidence type="ECO:0000256" key="5">
    <source>
        <dbReference type="SAM" id="Phobius"/>
    </source>
</evidence>
<organism evidence="7 8">
    <name type="scientific">Adoxophyes honmai entomopoxvirus 'L'</name>
    <dbReference type="NCBI Taxonomy" id="1293540"/>
    <lineage>
        <taxon>Viruses</taxon>
        <taxon>Varidnaviria</taxon>
        <taxon>Bamfordvirae</taxon>
        <taxon>Nucleocytoviricota</taxon>
        <taxon>Pokkesviricetes</taxon>
        <taxon>Chitovirales</taxon>
        <taxon>Poxviridae</taxon>
        <taxon>Entomopoxvirinae</taxon>
        <taxon>Betaentomopoxvirus</taxon>
        <taxon>Betaentomopoxvirus ahonmai</taxon>
    </lineage>
</organism>
<keyword evidence="3" id="KW-0862">Zinc</keyword>
<gene>
    <name evidence="7" type="ORF">AHEV_125</name>
</gene>
<keyword evidence="5" id="KW-0812">Transmembrane</keyword>
<dbReference type="Proteomes" id="UP000792575">
    <property type="component" value="Genome"/>
</dbReference>
<keyword evidence="1" id="KW-0479">Metal-binding</keyword>
<name>A0A916KP31_9POXV</name>
<dbReference type="GeneID" id="15614054"/>
<dbReference type="OrthoDB" id="9255at10239"/>
<protein>
    <submittedName>
        <fullName evidence="7">Inhibitor of apoptosis 4</fullName>
    </submittedName>
</protein>
<dbReference type="PROSITE" id="PS50089">
    <property type="entry name" value="ZF_RING_2"/>
    <property type="match status" value="1"/>
</dbReference>
<feature type="transmembrane region" description="Helical" evidence="5">
    <location>
        <begin position="30"/>
        <end position="48"/>
    </location>
</feature>
<evidence type="ECO:0000313" key="8">
    <source>
        <dbReference type="Proteomes" id="UP000792575"/>
    </source>
</evidence>
<evidence type="ECO:0000259" key="6">
    <source>
        <dbReference type="PROSITE" id="PS50089"/>
    </source>
</evidence>
<dbReference type="RefSeq" id="YP_008003948.1">
    <property type="nucleotide sequence ID" value="NC_021247.1"/>
</dbReference>
<dbReference type="KEGG" id="vg:15614054"/>
<dbReference type="FunFam" id="1.10.1170.10:FF:000002">
    <property type="entry name" value="Baculoviral IAP repeat containing 7"/>
    <property type="match status" value="1"/>
</dbReference>
<evidence type="ECO:0000256" key="4">
    <source>
        <dbReference type="PROSITE-ProRule" id="PRU00175"/>
    </source>
</evidence>
<dbReference type="InterPro" id="IPR001841">
    <property type="entry name" value="Znf_RING"/>
</dbReference>
<dbReference type="Pfam" id="PF13920">
    <property type="entry name" value="zf-C3HC4_3"/>
    <property type="match status" value="1"/>
</dbReference>
<keyword evidence="5" id="KW-1133">Transmembrane helix</keyword>
<keyword evidence="2 4" id="KW-0863">Zinc-finger</keyword>
<dbReference type="GO" id="GO:0008270">
    <property type="term" value="F:zinc ion binding"/>
    <property type="evidence" value="ECO:0007669"/>
    <property type="project" value="UniProtKB-KW"/>
</dbReference>